<dbReference type="PRINTS" id="PR00081">
    <property type="entry name" value="GDHRDH"/>
</dbReference>
<comment type="caution">
    <text evidence="3">The sequence shown here is derived from an EMBL/GenBank/DDBJ whole genome shotgun (WGS) entry which is preliminary data.</text>
</comment>
<reference evidence="3 4" key="1">
    <citation type="journal article" date="2024" name="Nat. Commun.">
        <title>Phylogenomics reveals the evolutionary origins of lichenization in chlorophyte algae.</title>
        <authorList>
            <person name="Puginier C."/>
            <person name="Libourel C."/>
            <person name="Otte J."/>
            <person name="Skaloud P."/>
            <person name="Haon M."/>
            <person name="Grisel S."/>
            <person name="Petersen M."/>
            <person name="Berrin J.G."/>
            <person name="Delaux P.M."/>
            <person name="Dal Grande F."/>
            <person name="Keller J."/>
        </authorList>
    </citation>
    <scope>NUCLEOTIDE SEQUENCE [LARGE SCALE GENOMIC DNA]</scope>
    <source>
        <strain evidence="3 4">SAG 2036</strain>
    </source>
</reference>
<sequence length="274" mass="30238">MAGHATAGLEEKIYFVTGSTDGIGKHTAEKLARLGSRVLVHGRSAEKAETAANDIRAATGSDKVEAFSADLSSLRQTRQLAEDVKKQHPHIDVLINNAGVFATKKQLTEDGFELTWAVNVLAPFLLTALLYSHVRERIVNVSSISAGSKLDFDNLQAEKRFSDHGTYSLSKIAMQAFTKELAERKPASQGPTVNCLDPGTVNTKMLNLGWGPCGMNLRDANHELFLATDPSVKDAHGEYFVSNRKYSMSKQVYEADVRRRLWKMLEEQTGQQFP</sequence>
<dbReference type="PRINTS" id="PR00080">
    <property type="entry name" value="SDRFAMILY"/>
</dbReference>
<evidence type="ECO:0000256" key="1">
    <source>
        <dbReference type="ARBA" id="ARBA00023002"/>
    </source>
</evidence>
<dbReference type="InterPro" id="IPR036291">
    <property type="entry name" value="NAD(P)-bd_dom_sf"/>
</dbReference>
<accession>A0AAW1PSN2</accession>
<evidence type="ECO:0000313" key="4">
    <source>
        <dbReference type="Proteomes" id="UP001465755"/>
    </source>
</evidence>
<dbReference type="GO" id="GO:0016491">
    <property type="term" value="F:oxidoreductase activity"/>
    <property type="evidence" value="ECO:0007669"/>
    <property type="project" value="UniProtKB-KW"/>
</dbReference>
<dbReference type="PANTHER" id="PTHR43157:SF31">
    <property type="entry name" value="PHOSPHATIDYLINOSITOL-GLYCAN BIOSYNTHESIS CLASS F PROTEIN"/>
    <property type="match status" value="1"/>
</dbReference>
<evidence type="ECO:0000256" key="2">
    <source>
        <dbReference type="RuleBase" id="RU000363"/>
    </source>
</evidence>
<name>A0AAW1PSN2_9CHLO</name>
<keyword evidence="4" id="KW-1185">Reference proteome</keyword>
<dbReference type="Pfam" id="PF00106">
    <property type="entry name" value="adh_short"/>
    <property type="match status" value="1"/>
</dbReference>
<protein>
    <submittedName>
        <fullName evidence="3">Uncharacterized protein</fullName>
    </submittedName>
</protein>
<dbReference type="PANTHER" id="PTHR43157">
    <property type="entry name" value="PHOSPHATIDYLINOSITOL-GLYCAN BIOSYNTHESIS CLASS F PROTEIN-RELATED"/>
    <property type="match status" value="1"/>
</dbReference>
<dbReference type="AlphaFoldDB" id="A0AAW1PSN2"/>
<dbReference type="EMBL" id="JALJOQ010000013">
    <property type="protein sequence ID" value="KAK9810884.1"/>
    <property type="molecule type" value="Genomic_DNA"/>
</dbReference>
<comment type="similarity">
    <text evidence="2">Belongs to the short-chain dehydrogenases/reductases (SDR) family.</text>
</comment>
<evidence type="ECO:0000313" key="3">
    <source>
        <dbReference type="EMBL" id="KAK9810884.1"/>
    </source>
</evidence>
<dbReference type="InterPro" id="IPR002347">
    <property type="entry name" value="SDR_fam"/>
</dbReference>
<dbReference type="Gene3D" id="3.40.50.720">
    <property type="entry name" value="NAD(P)-binding Rossmann-like Domain"/>
    <property type="match status" value="1"/>
</dbReference>
<proteinExistence type="inferred from homology"/>
<gene>
    <name evidence="3" type="ORF">WJX73_005326</name>
</gene>
<keyword evidence="1" id="KW-0560">Oxidoreductase</keyword>
<dbReference type="Proteomes" id="UP001465755">
    <property type="component" value="Unassembled WGS sequence"/>
</dbReference>
<dbReference type="SUPFAM" id="SSF51735">
    <property type="entry name" value="NAD(P)-binding Rossmann-fold domains"/>
    <property type="match status" value="1"/>
</dbReference>
<organism evidence="3 4">
    <name type="scientific">Symbiochloris irregularis</name>
    <dbReference type="NCBI Taxonomy" id="706552"/>
    <lineage>
        <taxon>Eukaryota</taxon>
        <taxon>Viridiplantae</taxon>
        <taxon>Chlorophyta</taxon>
        <taxon>core chlorophytes</taxon>
        <taxon>Trebouxiophyceae</taxon>
        <taxon>Trebouxiales</taxon>
        <taxon>Trebouxiaceae</taxon>
        <taxon>Symbiochloris</taxon>
    </lineage>
</organism>